<evidence type="ECO:0000256" key="1">
    <source>
        <dbReference type="ARBA" id="ARBA00009024"/>
    </source>
</evidence>
<dbReference type="EMBL" id="CAJNOH010000584">
    <property type="protein sequence ID" value="CAF1081118.1"/>
    <property type="molecule type" value="Genomic_DNA"/>
</dbReference>
<accession>A0A815I8P5</accession>
<dbReference type="Proteomes" id="UP000663870">
    <property type="component" value="Unassembled WGS sequence"/>
</dbReference>
<dbReference type="PANTHER" id="PTHR15907">
    <property type="entry name" value="DUF614 FAMILY PROTEIN-RELATED"/>
    <property type="match status" value="1"/>
</dbReference>
<dbReference type="EMBL" id="CAJNOU010001471">
    <property type="protein sequence ID" value="CAF1209307.1"/>
    <property type="molecule type" value="Genomic_DNA"/>
</dbReference>
<evidence type="ECO:0000313" key="3">
    <source>
        <dbReference type="EMBL" id="CAF1209307.1"/>
    </source>
</evidence>
<dbReference type="Proteomes" id="UP000663889">
    <property type="component" value="Unassembled WGS sequence"/>
</dbReference>
<dbReference type="Proteomes" id="UP000663854">
    <property type="component" value="Unassembled WGS sequence"/>
</dbReference>
<comment type="caution">
    <text evidence="5">The sequence shown here is derived from an EMBL/GenBank/DDBJ whole genome shotgun (WGS) entry which is preliminary data.</text>
</comment>
<sequence length="102" mass="11631">MSEVNNWNERLFGCFDDCGICCYGEKLRKMYGLREDPKCGDVPATLCCSSCALCQEAREMKSRGHYAGKSQDTYYMARSAPVSSQPTYIRKLPQDIYESRAF</sequence>
<organism evidence="5 6">
    <name type="scientific">Rotaria sordida</name>
    <dbReference type="NCBI Taxonomy" id="392033"/>
    <lineage>
        <taxon>Eukaryota</taxon>
        <taxon>Metazoa</taxon>
        <taxon>Spiralia</taxon>
        <taxon>Gnathifera</taxon>
        <taxon>Rotifera</taxon>
        <taxon>Eurotatoria</taxon>
        <taxon>Bdelloidea</taxon>
        <taxon>Philodinida</taxon>
        <taxon>Philodinidae</taxon>
        <taxon>Rotaria</taxon>
    </lineage>
</organism>
<reference evidence="5" key="1">
    <citation type="submission" date="2021-02" db="EMBL/GenBank/DDBJ databases">
        <authorList>
            <person name="Nowell W R."/>
        </authorList>
    </citation>
    <scope>NUCLEOTIDE SEQUENCE</scope>
</reference>
<comment type="similarity">
    <text evidence="1">Belongs to the cornifelin family.</text>
</comment>
<keyword evidence="6" id="KW-1185">Reference proteome</keyword>
<evidence type="ECO:0000313" key="4">
    <source>
        <dbReference type="EMBL" id="CAF1347993.1"/>
    </source>
</evidence>
<dbReference type="InterPro" id="IPR006461">
    <property type="entry name" value="PLAC_motif_containing"/>
</dbReference>
<protein>
    <submittedName>
        <fullName evidence="5">Uncharacterized protein</fullName>
    </submittedName>
</protein>
<gene>
    <name evidence="4" type="ORF">JXQ802_LOCUS31932</name>
    <name evidence="5" type="ORF">JXQ802_LOCUS32696</name>
    <name evidence="2" type="ORF">PYM288_LOCUS18680</name>
    <name evidence="3" type="ORF">SEV965_LOCUS21579</name>
</gene>
<dbReference type="EMBL" id="CAJNOL010001379">
    <property type="protein sequence ID" value="CAF1347993.1"/>
    <property type="molecule type" value="Genomic_DNA"/>
</dbReference>
<evidence type="ECO:0000313" key="2">
    <source>
        <dbReference type="EMBL" id="CAF1081118.1"/>
    </source>
</evidence>
<dbReference type="AlphaFoldDB" id="A0A815I8P5"/>
<proteinExistence type="inferred from homology"/>
<evidence type="ECO:0000313" key="5">
    <source>
        <dbReference type="EMBL" id="CAF1362336.1"/>
    </source>
</evidence>
<name>A0A815I8P5_9BILA</name>
<evidence type="ECO:0000313" key="6">
    <source>
        <dbReference type="Proteomes" id="UP000663870"/>
    </source>
</evidence>
<dbReference type="EMBL" id="CAJNOL010001453">
    <property type="protein sequence ID" value="CAF1362336.1"/>
    <property type="molecule type" value="Genomic_DNA"/>
</dbReference>